<dbReference type="GO" id="GO:0009933">
    <property type="term" value="P:meristem structural organization"/>
    <property type="evidence" value="ECO:0007669"/>
    <property type="project" value="InterPro"/>
</dbReference>
<dbReference type="FunFam" id="1.25.40.10:FF:000961">
    <property type="entry name" value="Protein TONSOKU"/>
    <property type="match status" value="1"/>
</dbReference>
<dbReference type="PANTHER" id="PTHR47684">
    <property type="entry name" value="PROTEIN TONSOKU"/>
    <property type="match status" value="1"/>
</dbReference>
<feature type="repeat" description="TPR" evidence="1">
    <location>
        <begin position="253"/>
        <end position="286"/>
    </location>
</feature>
<dbReference type="GO" id="GO:0072423">
    <property type="term" value="P:response to DNA damage checkpoint signaling"/>
    <property type="evidence" value="ECO:0007669"/>
    <property type="project" value="InterPro"/>
</dbReference>
<dbReference type="InterPro" id="IPR032675">
    <property type="entry name" value="LRR_dom_sf"/>
</dbReference>
<organism evidence="3 4">
    <name type="scientific">Acorus calamus</name>
    <name type="common">Sweet flag</name>
    <dbReference type="NCBI Taxonomy" id="4465"/>
    <lineage>
        <taxon>Eukaryota</taxon>
        <taxon>Viridiplantae</taxon>
        <taxon>Streptophyta</taxon>
        <taxon>Embryophyta</taxon>
        <taxon>Tracheophyta</taxon>
        <taxon>Spermatophyta</taxon>
        <taxon>Magnoliopsida</taxon>
        <taxon>Liliopsida</taxon>
        <taxon>Acoraceae</taxon>
        <taxon>Acorus</taxon>
    </lineage>
</organism>
<keyword evidence="1" id="KW-0802">TPR repeat</keyword>
<name>A0AAV9DJT4_ACOCL</name>
<dbReference type="Gene3D" id="3.80.10.10">
    <property type="entry name" value="Ribonuclease Inhibitor"/>
    <property type="match status" value="1"/>
</dbReference>
<dbReference type="SUPFAM" id="SSF52047">
    <property type="entry name" value="RNI-like"/>
    <property type="match status" value="1"/>
</dbReference>
<reference evidence="3" key="1">
    <citation type="journal article" date="2023" name="Nat. Commun.">
        <title>Diploid and tetraploid genomes of Acorus and the evolution of monocots.</title>
        <authorList>
            <person name="Ma L."/>
            <person name="Liu K.W."/>
            <person name="Li Z."/>
            <person name="Hsiao Y.Y."/>
            <person name="Qi Y."/>
            <person name="Fu T."/>
            <person name="Tang G.D."/>
            <person name="Zhang D."/>
            <person name="Sun W.H."/>
            <person name="Liu D.K."/>
            <person name="Li Y."/>
            <person name="Chen G.Z."/>
            <person name="Liu X.D."/>
            <person name="Liao X.Y."/>
            <person name="Jiang Y.T."/>
            <person name="Yu X."/>
            <person name="Hao Y."/>
            <person name="Huang J."/>
            <person name="Zhao X.W."/>
            <person name="Ke S."/>
            <person name="Chen Y.Y."/>
            <person name="Wu W.L."/>
            <person name="Hsu J.L."/>
            <person name="Lin Y.F."/>
            <person name="Huang M.D."/>
            <person name="Li C.Y."/>
            <person name="Huang L."/>
            <person name="Wang Z.W."/>
            <person name="Zhao X."/>
            <person name="Zhong W.Y."/>
            <person name="Peng D.H."/>
            <person name="Ahmad S."/>
            <person name="Lan S."/>
            <person name="Zhang J.S."/>
            <person name="Tsai W.C."/>
            <person name="Van de Peer Y."/>
            <person name="Liu Z.J."/>
        </authorList>
    </citation>
    <scope>NUCLEOTIDE SEQUENCE</scope>
    <source>
        <strain evidence="3">CP</strain>
    </source>
</reference>
<proteinExistence type="predicted"/>
<dbReference type="InterPro" id="IPR019734">
    <property type="entry name" value="TPR_rpt"/>
</dbReference>
<dbReference type="GO" id="GO:0005634">
    <property type="term" value="C:nucleus"/>
    <property type="evidence" value="ECO:0007669"/>
    <property type="project" value="InterPro"/>
</dbReference>
<keyword evidence="4" id="KW-1185">Reference proteome</keyword>
<dbReference type="PANTHER" id="PTHR47684:SF1">
    <property type="entry name" value="PROTEIN TONSOKU"/>
    <property type="match status" value="1"/>
</dbReference>
<evidence type="ECO:0000256" key="2">
    <source>
        <dbReference type="SAM" id="Coils"/>
    </source>
</evidence>
<comment type="caution">
    <text evidence="3">The sequence shown here is derived from an EMBL/GenBank/DDBJ whole genome shotgun (WGS) entry which is preliminary data.</text>
</comment>
<dbReference type="InterPro" id="IPR044227">
    <property type="entry name" value="TONSOKU"/>
</dbReference>
<dbReference type="PROSITE" id="PS50005">
    <property type="entry name" value="TPR"/>
    <property type="match status" value="1"/>
</dbReference>
<accession>A0AAV9DJT4</accession>
<dbReference type="Proteomes" id="UP001180020">
    <property type="component" value="Unassembled WGS sequence"/>
</dbReference>
<dbReference type="SMART" id="SM00028">
    <property type="entry name" value="TPR"/>
    <property type="match status" value="5"/>
</dbReference>
<evidence type="ECO:0000313" key="3">
    <source>
        <dbReference type="EMBL" id="KAK1300783.1"/>
    </source>
</evidence>
<reference evidence="3" key="2">
    <citation type="submission" date="2023-06" db="EMBL/GenBank/DDBJ databases">
        <authorList>
            <person name="Ma L."/>
            <person name="Liu K.-W."/>
            <person name="Li Z."/>
            <person name="Hsiao Y.-Y."/>
            <person name="Qi Y."/>
            <person name="Fu T."/>
            <person name="Tang G."/>
            <person name="Zhang D."/>
            <person name="Sun W.-H."/>
            <person name="Liu D.-K."/>
            <person name="Li Y."/>
            <person name="Chen G.-Z."/>
            <person name="Liu X.-D."/>
            <person name="Liao X.-Y."/>
            <person name="Jiang Y.-T."/>
            <person name="Yu X."/>
            <person name="Hao Y."/>
            <person name="Huang J."/>
            <person name="Zhao X.-W."/>
            <person name="Ke S."/>
            <person name="Chen Y.-Y."/>
            <person name="Wu W.-L."/>
            <person name="Hsu J.-L."/>
            <person name="Lin Y.-F."/>
            <person name="Huang M.-D."/>
            <person name="Li C.-Y."/>
            <person name="Huang L."/>
            <person name="Wang Z.-W."/>
            <person name="Zhao X."/>
            <person name="Zhong W.-Y."/>
            <person name="Peng D.-H."/>
            <person name="Ahmad S."/>
            <person name="Lan S."/>
            <person name="Zhang J.-S."/>
            <person name="Tsai W.-C."/>
            <person name="Van De Peer Y."/>
            <person name="Liu Z.-J."/>
        </authorList>
    </citation>
    <scope>NUCLEOTIDE SEQUENCE</scope>
    <source>
        <strain evidence="3">CP</strain>
        <tissue evidence="3">Leaves</tissue>
    </source>
</reference>
<feature type="coiled-coil region" evidence="2">
    <location>
        <begin position="286"/>
        <end position="330"/>
    </location>
</feature>
<dbReference type="EMBL" id="JAUJYO010000013">
    <property type="protein sequence ID" value="KAK1300783.1"/>
    <property type="molecule type" value="Genomic_DNA"/>
</dbReference>
<evidence type="ECO:0000256" key="1">
    <source>
        <dbReference type="PROSITE-ProRule" id="PRU00339"/>
    </source>
</evidence>
<keyword evidence="2" id="KW-0175">Coiled coil</keyword>
<dbReference type="AlphaFoldDB" id="A0AAV9DJT4"/>
<dbReference type="Pfam" id="PF13424">
    <property type="entry name" value="TPR_12"/>
    <property type="match status" value="1"/>
</dbReference>
<dbReference type="GO" id="GO:0040029">
    <property type="term" value="P:epigenetic regulation of gene expression"/>
    <property type="evidence" value="ECO:0007669"/>
    <property type="project" value="InterPro"/>
</dbReference>
<dbReference type="Gene3D" id="1.25.40.10">
    <property type="entry name" value="Tetratricopeptide repeat domain"/>
    <property type="match status" value="3"/>
</dbReference>
<dbReference type="SMART" id="SM00368">
    <property type="entry name" value="LRR_RI"/>
    <property type="match status" value="3"/>
</dbReference>
<dbReference type="InterPro" id="IPR011990">
    <property type="entry name" value="TPR-like_helical_dom_sf"/>
</dbReference>
<gene>
    <name evidence="3" type="primary">TSK</name>
    <name evidence="3" type="ORF">QJS10_CPB13g00587</name>
</gene>
<dbReference type="SUPFAM" id="SSF48452">
    <property type="entry name" value="TPR-like"/>
    <property type="match status" value="2"/>
</dbReference>
<protein>
    <submittedName>
        <fullName evidence="3">Protein TONSOKU</fullName>
    </submittedName>
</protein>
<evidence type="ECO:0000313" key="4">
    <source>
        <dbReference type="Proteomes" id="UP001180020"/>
    </source>
</evidence>
<sequence>MGRGEDVQQQQLRAAKRAYKTASLEGHHEEEAKWANVVGDLLKRRGEYVEALRWLRLDYEVSSKYLPEKQLLPTCQSLGELYLRLQQFKDALFYQKKHLELAKDADDLVEQQRASTQLGRTYHEMFLKSENDHFAVRNANKYFNSAMTLARTLKDNPPPYKCSFFVEEFIDAHNNIGMLEMDLDNLDDAQKILLEGLKLCDDEEVNEDDDVRSRLHHNLGSLYMELREWGEAKKHIDKDILICNRIGHLQGEAKGYINLGELNYRRQKYDEAIHCYQRGLDIARTMEDEDALVDQINQNIETVNEAVKVMEELKKEDQKLKRLMRATLDARGKPSERKCLLEQNASLDCLIEKSSMIFAWTKHREFAKRKKKVATDLCDKEKLGDSFLAIGEAYQKFRNYKKSHKWYMKSWKVYQTIGNVEGQALAKINIGEVLDSSGDWAGALEAFKEGYRQIISVQGNLLSVQMSALNNMHYSQMIRFDSVEEARKLQNDIENLKHMLNKEPELRDLKNECCSETETEGIDTFSNDLDACDSPRMSVSASSRSEPKGGVEGVCDDTPLASLIRPKNKLSKTKITQPNAQGSRNLVYGNEAETLSRGLGKAYDCQQSVGRKRVRVILSDDEDEEARSGGPDGSVDEQKDVSQFCVPKDVLSACAPGCFEESSCSYKSKSPKETRTIGKRFGSISRDSEEIANDSVAGGYKLDFCHASQSVAFKIGHDIIHVDARSYMNGDTLIIEQLKAEVACGYYLWLSAEKRSKGLLPVIHQLKCCGKDLGYLESPEDFKDYFSSNALIEVVIEGWVPKHLMKLYIDCCMRLCEEPNMKLLSKLYNLEVSEDEVLVSDCELQDISISPFLDALHEHTTIAVLDVSHNSLGKNNPISGNAMVNLLSKLATLQRFSELNLNGIKLSKLMVDGLCQLAGSSSLSGLMLGGTNIGSEGAVRLTEVLRSGGSQDLVKLDMSYCGLISHNFTKLLANIASIGSSILELNLGGNSIGLEGCTAIGSLLLDPDCPLKVLILDKCHLGISGIVQVIQALTDNSSIEELRLAENADLAKENMLRCDSTPQENSKSLIQIFHSTATAEANVADNAHLKELEVADSEDDQIEEPTVSGSDGRNAFSGSQLIADLCRAIGTAKHLQLLDLSKNGFSTEVAETLIIELDIHPFVYISNDHANIHMCLHNKAKVLSSFGCEVYEAREQRTPLWVPSKGCSYPSFWSFQENQWCWVAKPGKEALKKYEDLKNKKTKR</sequence>